<feature type="compositionally biased region" description="Basic and acidic residues" evidence="1">
    <location>
        <begin position="1"/>
        <end position="11"/>
    </location>
</feature>
<sequence length="67" mass="7471">MSTDLKDKDDGTLLVEGPASRPVGLSHATQCLNRNSLDLETSNLRSNEPPAQFDFTMESKKPNPWIR</sequence>
<dbReference type="Proteomes" id="UP000499080">
    <property type="component" value="Unassembled WGS sequence"/>
</dbReference>
<protein>
    <submittedName>
        <fullName evidence="2">Uncharacterized protein</fullName>
    </submittedName>
</protein>
<proteinExistence type="predicted"/>
<accession>A0A4Y2SGF6</accession>
<keyword evidence="3" id="KW-1185">Reference proteome</keyword>
<evidence type="ECO:0000313" key="3">
    <source>
        <dbReference type="Proteomes" id="UP000499080"/>
    </source>
</evidence>
<evidence type="ECO:0000256" key="1">
    <source>
        <dbReference type="SAM" id="MobiDB-lite"/>
    </source>
</evidence>
<feature type="region of interest" description="Disordered" evidence="1">
    <location>
        <begin position="41"/>
        <end position="67"/>
    </location>
</feature>
<evidence type="ECO:0000313" key="2">
    <source>
        <dbReference type="EMBL" id="GBN86981.1"/>
    </source>
</evidence>
<name>A0A4Y2SGF6_ARAVE</name>
<organism evidence="2 3">
    <name type="scientific">Araneus ventricosus</name>
    <name type="common">Orbweaver spider</name>
    <name type="synonym">Epeira ventricosa</name>
    <dbReference type="NCBI Taxonomy" id="182803"/>
    <lineage>
        <taxon>Eukaryota</taxon>
        <taxon>Metazoa</taxon>
        <taxon>Ecdysozoa</taxon>
        <taxon>Arthropoda</taxon>
        <taxon>Chelicerata</taxon>
        <taxon>Arachnida</taxon>
        <taxon>Araneae</taxon>
        <taxon>Araneomorphae</taxon>
        <taxon>Entelegynae</taxon>
        <taxon>Araneoidea</taxon>
        <taxon>Araneidae</taxon>
        <taxon>Araneus</taxon>
    </lineage>
</organism>
<dbReference type="AlphaFoldDB" id="A0A4Y2SGF6"/>
<reference evidence="2 3" key="1">
    <citation type="journal article" date="2019" name="Sci. Rep.">
        <title>Orb-weaving spider Araneus ventricosus genome elucidates the spidroin gene catalogue.</title>
        <authorList>
            <person name="Kono N."/>
            <person name="Nakamura H."/>
            <person name="Ohtoshi R."/>
            <person name="Moran D.A.P."/>
            <person name="Shinohara A."/>
            <person name="Yoshida Y."/>
            <person name="Fujiwara M."/>
            <person name="Mori M."/>
            <person name="Tomita M."/>
            <person name="Arakawa K."/>
        </authorList>
    </citation>
    <scope>NUCLEOTIDE SEQUENCE [LARGE SCALE GENOMIC DNA]</scope>
</reference>
<dbReference type="EMBL" id="BGPR01021564">
    <property type="protein sequence ID" value="GBN86981.1"/>
    <property type="molecule type" value="Genomic_DNA"/>
</dbReference>
<comment type="caution">
    <text evidence="2">The sequence shown here is derived from an EMBL/GenBank/DDBJ whole genome shotgun (WGS) entry which is preliminary data.</text>
</comment>
<feature type="region of interest" description="Disordered" evidence="1">
    <location>
        <begin position="1"/>
        <end position="25"/>
    </location>
</feature>
<gene>
    <name evidence="2" type="ORF">AVEN_243397_1</name>
</gene>